<evidence type="ECO:0000313" key="1">
    <source>
        <dbReference type="EMBL" id="WUV43496.1"/>
    </source>
</evidence>
<dbReference type="EMBL" id="CP109441">
    <property type="protein sequence ID" value="WUV43496.1"/>
    <property type="molecule type" value="Genomic_DNA"/>
</dbReference>
<reference evidence="1" key="1">
    <citation type="submission" date="2022-10" db="EMBL/GenBank/DDBJ databases">
        <title>The complete genomes of actinobacterial strains from the NBC collection.</title>
        <authorList>
            <person name="Joergensen T.S."/>
            <person name="Alvarez Arevalo M."/>
            <person name="Sterndorff E.B."/>
            <person name="Faurdal D."/>
            <person name="Vuksanovic O."/>
            <person name="Mourched A.-S."/>
            <person name="Charusanti P."/>
            <person name="Shaw S."/>
            <person name="Blin K."/>
            <person name="Weber T."/>
        </authorList>
    </citation>
    <scope>NUCLEOTIDE SEQUENCE</scope>
    <source>
        <strain evidence="1">NBC_01482</strain>
    </source>
</reference>
<sequence>MTRSLVRGPAGWDSTEQPCADTRPWRQAACQLYETPNLVVPLGEIPHWRAVVDALGIESTADATLLTGGYFYRPHTSAPSESELDAARHEGAAGGARWLLYPVVRDEDAGQLLARHDFVDLPWFIEAEFVAADDIDHDLRKLLGGTHFRELRRLVRRADEQFEWDVVTGSAIDEDILMAFDRLHRMNLAKYGHTRNHFALPILRNLAKSSLGERMCVFLHRRRDGTPVQAVLALHHPESNTVEALVQGIDHAALPAAQNLYATALYRIYHWGSAHGANRFNLGRGAQLTKLKLGANRFHVVSNHIGSVAGTPTREFDAVRAAAQASIGTAVAMLRAAIDRHGVRSAMLAQGSVGEARV</sequence>
<protein>
    <submittedName>
        <fullName evidence="1">GNAT family N-acetyltransferase</fullName>
    </submittedName>
</protein>
<proteinExistence type="predicted"/>
<name>A0ABZ1YMK2_9NOCA</name>
<dbReference type="Proteomes" id="UP001432062">
    <property type="component" value="Chromosome"/>
</dbReference>
<dbReference type="InterPro" id="IPR016181">
    <property type="entry name" value="Acyl_CoA_acyltransferase"/>
</dbReference>
<keyword evidence="2" id="KW-1185">Reference proteome</keyword>
<organism evidence="1 2">
    <name type="scientific">Nocardia vinacea</name>
    <dbReference type="NCBI Taxonomy" id="96468"/>
    <lineage>
        <taxon>Bacteria</taxon>
        <taxon>Bacillati</taxon>
        <taxon>Actinomycetota</taxon>
        <taxon>Actinomycetes</taxon>
        <taxon>Mycobacteriales</taxon>
        <taxon>Nocardiaceae</taxon>
        <taxon>Nocardia</taxon>
    </lineage>
</organism>
<gene>
    <name evidence="1" type="ORF">OG563_30300</name>
</gene>
<evidence type="ECO:0000313" key="2">
    <source>
        <dbReference type="Proteomes" id="UP001432062"/>
    </source>
</evidence>
<dbReference type="RefSeq" id="WP_329405917.1">
    <property type="nucleotide sequence ID" value="NZ_CP109441.1"/>
</dbReference>
<dbReference type="SUPFAM" id="SSF55729">
    <property type="entry name" value="Acyl-CoA N-acyltransferases (Nat)"/>
    <property type="match status" value="1"/>
</dbReference>
<accession>A0ABZ1YMK2</accession>